<dbReference type="AlphaFoldDB" id="A0A803N8P4"/>
<dbReference type="SUPFAM" id="SSF54495">
    <property type="entry name" value="UBC-like"/>
    <property type="match status" value="1"/>
</dbReference>
<dbReference type="InterPro" id="IPR016135">
    <property type="entry name" value="UBQ-conjugating_enzyme/RWD"/>
</dbReference>
<keyword evidence="4" id="KW-0967">Endosome</keyword>
<name>A0A803N8P4_CHEQI</name>
<evidence type="ECO:0000313" key="13">
    <source>
        <dbReference type="Proteomes" id="UP000596660"/>
    </source>
</evidence>
<dbReference type="RefSeq" id="XP_021754958.1">
    <property type="nucleotide sequence ID" value="XM_021899266.1"/>
</dbReference>
<evidence type="ECO:0000256" key="7">
    <source>
        <dbReference type="PROSITE-ProRule" id="PRU00644"/>
    </source>
</evidence>
<dbReference type="SUPFAM" id="SSF140111">
    <property type="entry name" value="Endosomal sorting complex assembly domain"/>
    <property type="match status" value="1"/>
</dbReference>
<comment type="similarity">
    <text evidence="2">Belongs to the ubiquitin-conjugating enzyme family. UEV subfamily.</text>
</comment>
<keyword evidence="5 7" id="KW-0653">Protein transport</keyword>
<dbReference type="InterPro" id="IPR017916">
    <property type="entry name" value="SB_dom"/>
</dbReference>
<dbReference type="Gramene" id="AUR62042227-RA">
    <property type="protein sequence ID" value="AUR62042227-RA:cds"/>
    <property type="gene ID" value="AUR62042227"/>
</dbReference>
<feature type="compositionally biased region" description="Polar residues" evidence="9">
    <location>
        <begin position="171"/>
        <end position="181"/>
    </location>
</feature>
<dbReference type="Gene3D" id="3.10.110.10">
    <property type="entry name" value="Ubiquitin Conjugating Enzyme"/>
    <property type="match status" value="1"/>
</dbReference>
<keyword evidence="13" id="KW-1185">Reference proteome</keyword>
<reference evidence="12" key="2">
    <citation type="submission" date="2021-03" db="UniProtKB">
        <authorList>
            <consortium name="EnsemblPlants"/>
        </authorList>
    </citation>
    <scope>IDENTIFICATION</scope>
</reference>
<dbReference type="GO" id="GO:0000813">
    <property type="term" value="C:ESCRT I complex"/>
    <property type="evidence" value="ECO:0007669"/>
    <property type="project" value="TreeGrafter"/>
</dbReference>
<feature type="compositionally biased region" description="Low complexity" evidence="9">
    <location>
        <begin position="188"/>
        <end position="203"/>
    </location>
</feature>
<dbReference type="PROSITE" id="PS51312">
    <property type="entry name" value="SB"/>
    <property type="match status" value="1"/>
</dbReference>
<evidence type="ECO:0000256" key="2">
    <source>
        <dbReference type="ARBA" id="ARBA00009594"/>
    </source>
</evidence>
<keyword evidence="3 7" id="KW-0813">Transport</keyword>
<dbReference type="OrthoDB" id="306304at2759"/>
<dbReference type="PROSITE" id="PS51322">
    <property type="entry name" value="UEV"/>
    <property type="match status" value="1"/>
</dbReference>
<evidence type="ECO:0000256" key="8">
    <source>
        <dbReference type="SAM" id="Coils"/>
    </source>
</evidence>
<evidence type="ECO:0000256" key="9">
    <source>
        <dbReference type="SAM" id="MobiDB-lite"/>
    </source>
</evidence>
<evidence type="ECO:0000256" key="3">
    <source>
        <dbReference type="ARBA" id="ARBA00022448"/>
    </source>
</evidence>
<dbReference type="Gene3D" id="6.10.140.820">
    <property type="match status" value="1"/>
</dbReference>
<dbReference type="SMR" id="A0A803N8P4"/>
<protein>
    <submittedName>
        <fullName evidence="12">Uncharacterized protein</fullName>
    </submittedName>
</protein>
<dbReference type="GeneID" id="110720263"/>
<evidence type="ECO:0000313" key="12">
    <source>
        <dbReference type="EnsemblPlants" id="AUR62042227-RA:cds"/>
    </source>
</evidence>
<organism evidence="12 13">
    <name type="scientific">Chenopodium quinoa</name>
    <name type="common">Quinoa</name>
    <dbReference type="NCBI Taxonomy" id="63459"/>
    <lineage>
        <taxon>Eukaryota</taxon>
        <taxon>Viridiplantae</taxon>
        <taxon>Streptophyta</taxon>
        <taxon>Embryophyta</taxon>
        <taxon>Tracheophyta</taxon>
        <taxon>Spermatophyta</taxon>
        <taxon>Magnoliopsida</taxon>
        <taxon>eudicotyledons</taxon>
        <taxon>Gunneridae</taxon>
        <taxon>Pentapetalae</taxon>
        <taxon>Caryophyllales</taxon>
        <taxon>Chenopodiaceae</taxon>
        <taxon>Chenopodioideae</taxon>
        <taxon>Atripliceae</taxon>
        <taxon>Chenopodium</taxon>
    </lineage>
</organism>
<evidence type="ECO:0000256" key="6">
    <source>
        <dbReference type="ARBA" id="ARBA00023054"/>
    </source>
</evidence>
<dbReference type="InterPro" id="IPR037202">
    <property type="entry name" value="ESCRT_assembly_dom"/>
</dbReference>
<dbReference type="Pfam" id="PF05743">
    <property type="entry name" value="UEV"/>
    <property type="match status" value="1"/>
</dbReference>
<evidence type="ECO:0000259" key="11">
    <source>
        <dbReference type="PROSITE" id="PS51322"/>
    </source>
</evidence>
<evidence type="ECO:0000256" key="1">
    <source>
        <dbReference type="ARBA" id="ARBA00004177"/>
    </source>
</evidence>
<feature type="coiled-coil region" evidence="8">
    <location>
        <begin position="293"/>
        <end position="320"/>
    </location>
</feature>
<dbReference type="GO" id="GO:0008333">
    <property type="term" value="P:endosome to lysosome transport"/>
    <property type="evidence" value="ECO:0007669"/>
    <property type="project" value="TreeGrafter"/>
</dbReference>
<dbReference type="Proteomes" id="UP000596660">
    <property type="component" value="Unplaced"/>
</dbReference>
<dbReference type="GO" id="GO:0015031">
    <property type="term" value="P:protein transport"/>
    <property type="evidence" value="ECO:0007669"/>
    <property type="project" value="UniProtKB-UniRule"/>
</dbReference>
<evidence type="ECO:0000256" key="4">
    <source>
        <dbReference type="ARBA" id="ARBA00022753"/>
    </source>
</evidence>
<evidence type="ECO:0000256" key="5">
    <source>
        <dbReference type="ARBA" id="ARBA00022927"/>
    </source>
</evidence>
<dbReference type="GO" id="GO:0043130">
    <property type="term" value="F:ubiquitin binding"/>
    <property type="evidence" value="ECO:0007669"/>
    <property type="project" value="TreeGrafter"/>
</dbReference>
<feature type="region of interest" description="Disordered" evidence="9">
    <location>
        <begin position="161"/>
        <end position="249"/>
    </location>
</feature>
<accession>A0A803N8P4</accession>
<keyword evidence="6 8" id="KW-0175">Coiled coil</keyword>
<comment type="subcellular location">
    <subcellularLocation>
        <location evidence="1">Endosome</location>
    </subcellularLocation>
</comment>
<dbReference type="KEGG" id="cqi:110720263"/>
<dbReference type="InterPro" id="IPR052070">
    <property type="entry name" value="ESCRT-I_UEV_domain"/>
</dbReference>
<proteinExistence type="inferred from homology"/>
<feature type="domain" description="UEV" evidence="11">
    <location>
        <begin position="23"/>
        <end position="167"/>
    </location>
</feature>
<evidence type="ECO:0000259" key="10">
    <source>
        <dbReference type="PROSITE" id="PS51312"/>
    </source>
</evidence>
<dbReference type="CDD" id="cd11685">
    <property type="entry name" value="UEV_TSG101-like"/>
    <property type="match status" value="1"/>
</dbReference>
<reference evidence="12" key="1">
    <citation type="journal article" date="2017" name="Nature">
        <title>The genome of Chenopodium quinoa.</title>
        <authorList>
            <person name="Jarvis D.E."/>
            <person name="Ho Y.S."/>
            <person name="Lightfoot D.J."/>
            <person name="Schmoeckel S.M."/>
            <person name="Li B."/>
            <person name="Borm T.J.A."/>
            <person name="Ohyanagi H."/>
            <person name="Mineta K."/>
            <person name="Michell C.T."/>
            <person name="Saber N."/>
            <person name="Kharbatia N.M."/>
            <person name="Rupper R.R."/>
            <person name="Sharp A.R."/>
            <person name="Dally N."/>
            <person name="Boughton B.A."/>
            <person name="Woo Y.H."/>
            <person name="Gao G."/>
            <person name="Schijlen E.G.W.M."/>
            <person name="Guo X."/>
            <person name="Momin A.A."/>
            <person name="Negrao S."/>
            <person name="Al-Babili S."/>
            <person name="Gehring C."/>
            <person name="Roessner U."/>
            <person name="Jung C."/>
            <person name="Murphy K."/>
            <person name="Arold S.T."/>
            <person name="Gojobori T."/>
            <person name="van der Linden C.G."/>
            <person name="van Loo E.N."/>
            <person name="Jellen E.N."/>
            <person name="Maughan P.J."/>
            <person name="Tester M."/>
        </authorList>
    </citation>
    <scope>NUCLEOTIDE SEQUENCE [LARGE SCALE GENOMIC DNA]</scope>
    <source>
        <strain evidence="12">cv. PI 614886</strain>
    </source>
</reference>
<dbReference type="Pfam" id="PF09454">
    <property type="entry name" value="Vps23_core"/>
    <property type="match status" value="1"/>
</dbReference>
<dbReference type="PANTHER" id="PTHR23306">
    <property type="entry name" value="TUMOR SUSCEPTIBILITY GENE 101 PROTEIN-RELATED"/>
    <property type="match status" value="1"/>
</dbReference>
<dbReference type="EnsemblPlants" id="AUR62042227-RA">
    <property type="protein sequence ID" value="AUR62042227-RA:cds"/>
    <property type="gene ID" value="AUR62042227"/>
</dbReference>
<dbReference type="PANTHER" id="PTHR23306:SF3">
    <property type="entry name" value="TUMOR SUPPRESSOR PROTEIN 101"/>
    <property type="match status" value="1"/>
</dbReference>
<gene>
    <name evidence="12" type="primary">LOC110720263</name>
</gene>
<sequence length="431" mass="47658">MAPPQPLHGGASNPQTLQFLSNVLSQRGPSSLPYSEDVKWLIRQHLVSLTDAYPSLQPKTAIFTHNDGRTVKLLQADGTIPMSYAGVTYNIPVVIWLMELYPRHPPCVFVNPTRDMIIKRPHPHVTPSGMVSIPYLQKWIYPSSNLVDLCRDLSHYFGRDPPLYSQRKPDSGSSNLSANQNHGHSHSHSLSGDSGGLSNSGYSGSMGSGSVGHPSVAGPRVFPPSPYVGSGRIMPPSPQRPSGGTDDPNEVFKRNAINKLVEMVHGDVVGLRKTREAEMEGLFSTQANLRQREEQINKGLKEMLDEKEGLEQQLQLVLTNADVLEGWLRENEEKMSKLGNNVDVDDAFEPCDALSKQMIDASASDLAIEDVIYSLDKAVQDGVIPFDQYLKNVRLLSRDQFFHRATSMKVRAAQMQAHVASMAARTSQYMM</sequence>
<feature type="domain" description="SB" evidence="10">
    <location>
        <begin position="352"/>
        <end position="420"/>
    </location>
</feature>
<dbReference type="InterPro" id="IPR008883">
    <property type="entry name" value="UEV_N"/>
</dbReference>